<evidence type="ECO:0000313" key="2">
    <source>
        <dbReference type="EMBL" id="PWA70879.1"/>
    </source>
</evidence>
<organism evidence="2 3">
    <name type="scientific">Artemisia annua</name>
    <name type="common">Sweet wormwood</name>
    <dbReference type="NCBI Taxonomy" id="35608"/>
    <lineage>
        <taxon>Eukaryota</taxon>
        <taxon>Viridiplantae</taxon>
        <taxon>Streptophyta</taxon>
        <taxon>Embryophyta</taxon>
        <taxon>Tracheophyta</taxon>
        <taxon>Spermatophyta</taxon>
        <taxon>Magnoliopsida</taxon>
        <taxon>eudicotyledons</taxon>
        <taxon>Gunneridae</taxon>
        <taxon>Pentapetalae</taxon>
        <taxon>asterids</taxon>
        <taxon>campanulids</taxon>
        <taxon>Asterales</taxon>
        <taxon>Asteraceae</taxon>
        <taxon>Asteroideae</taxon>
        <taxon>Anthemideae</taxon>
        <taxon>Artemisiinae</taxon>
        <taxon>Artemisia</taxon>
    </lineage>
</organism>
<dbReference type="AlphaFoldDB" id="A0A2U1NBK3"/>
<dbReference type="EMBL" id="PKPP01003165">
    <property type="protein sequence ID" value="PWA70879.1"/>
    <property type="molecule type" value="Genomic_DNA"/>
</dbReference>
<dbReference type="Proteomes" id="UP000245207">
    <property type="component" value="Unassembled WGS sequence"/>
</dbReference>
<evidence type="ECO:0000256" key="1">
    <source>
        <dbReference type="SAM" id="MobiDB-lite"/>
    </source>
</evidence>
<protein>
    <submittedName>
        <fullName evidence="2">Zinc finger, CCCH-type</fullName>
    </submittedName>
</protein>
<sequence length="301" mass="35187">MQNHIVNNPNASPLSKSNTSIVSFDQLKQDVDALIQSSTLFIVDIKIASTKRMLHDKKGDQYPQMDADVYSREPSPGFDVLVDNEIEDGEYQHEKEESFAKSRSQDYNVDRIGREHRDFENYTERDGQYIWDETRQEKRPYHRNNSPDQYNRSDLRQRISNQRRAYPSGSDHGTRFVASREYADRMPRRDNQCPDYRQDREAICSRLQGRIKLPGRSASPPNGHNPRTEREIDTERKHLSRFRDRISDNDTKFAGPKKLSELKTGGRIEHQPNEDQSLGKRKYARTEEDSSSSFKEAIKME</sequence>
<dbReference type="OrthoDB" id="5395350at2759"/>
<feature type="compositionally biased region" description="Basic and acidic residues" evidence="1">
    <location>
        <begin position="258"/>
        <end position="273"/>
    </location>
</feature>
<name>A0A2U1NBK3_ARTAN</name>
<evidence type="ECO:0000313" key="3">
    <source>
        <dbReference type="Proteomes" id="UP000245207"/>
    </source>
</evidence>
<dbReference type="STRING" id="35608.A0A2U1NBK3"/>
<reference evidence="2 3" key="1">
    <citation type="journal article" date="2018" name="Mol. Plant">
        <title>The genome of Artemisia annua provides insight into the evolution of Asteraceae family and artemisinin biosynthesis.</title>
        <authorList>
            <person name="Shen Q."/>
            <person name="Zhang L."/>
            <person name="Liao Z."/>
            <person name="Wang S."/>
            <person name="Yan T."/>
            <person name="Shi P."/>
            <person name="Liu M."/>
            <person name="Fu X."/>
            <person name="Pan Q."/>
            <person name="Wang Y."/>
            <person name="Lv Z."/>
            <person name="Lu X."/>
            <person name="Zhang F."/>
            <person name="Jiang W."/>
            <person name="Ma Y."/>
            <person name="Chen M."/>
            <person name="Hao X."/>
            <person name="Li L."/>
            <person name="Tang Y."/>
            <person name="Lv G."/>
            <person name="Zhou Y."/>
            <person name="Sun X."/>
            <person name="Brodelius P.E."/>
            <person name="Rose J.K.C."/>
            <person name="Tang K."/>
        </authorList>
    </citation>
    <scope>NUCLEOTIDE SEQUENCE [LARGE SCALE GENOMIC DNA]</scope>
    <source>
        <strain evidence="3">cv. Huhao1</strain>
        <tissue evidence="2">Leaf</tissue>
    </source>
</reference>
<accession>A0A2U1NBK3</accession>
<dbReference type="PANTHER" id="PTHR15725">
    <property type="entry name" value="ZN-FINGER, C-X8-C-X5-C-X3-H TYPE-CONTAINING"/>
    <property type="match status" value="1"/>
</dbReference>
<feature type="compositionally biased region" description="Basic and acidic residues" evidence="1">
    <location>
        <begin position="181"/>
        <end position="203"/>
    </location>
</feature>
<keyword evidence="3" id="KW-1185">Reference proteome</keyword>
<comment type="caution">
    <text evidence="2">The sequence shown here is derived from an EMBL/GenBank/DDBJ whole genome shotgun (WGS) entry which is preliminary data.</text>
</comment>
<dbReference type="GO" id="GO:0003729">
    <property type="term" value="F:mRNA binding"/>
    <property type="evidence" value="ECO:0007669"/>
    <property type="project" value="TreeGrafter"/>
</dbReference>
<dbReference type="PANTHER" id="PTHR15725:SF14">
    <property type="entry name" value="ZINC FINGER CCCH DOMAIN-CONTAINING PROTEIN 11A"/>
    <property type="match status" value="1"/>
</dbReference>
<feature type="compositionally biased region" description="Basic and acidic residues" evidence="1">
    <location>
        <begin position="226"/>
        <end position="251"/>
    </location>
</feature>
<gene>
    <name evidence="2" type="ORF">CTI12_AA280480</name>
</gene>
<feature type="region of interest" description="Disordered" evidence="1">
    <location>
        <begin position="131"/>
        <end position="301"/>
    </location>
</feature>
<proteinExistence type="predicted"/>